<dbReference type="Proteomes" id="UP000831701">
    <property type="component" value="Chromosome 16"/>
</dbReference>
<accession>A0ACB8VYT9</accession>
<name>A0ACB8VYT9_9TELE</name>
<organism evidence="1 2">
    <name type="scientific">Scortum barcoo</name>
    <name type="common">barcoo grunter</name>
    <dbReference type="NCBI Taxonomy" id="214431"/>
    <lineage>
        <taxon>Eukaryota</taxon>
        <taxon>Metazoa</taxon>
        <taxon>Chordata</taxon>
        <taxon>Craniata</taxon>
        <taxon>Vertebrata</taxon>
        <taxon>Euteleostomi</taxon>
        <taxon>Actinopterygii</taxon>
        <taxon>Neopterygii</taxon>
        <taxon>Teleostei</taxon>
        <taxon>Neoteleostei</taxon>
        <taxon>Acanthomorphata</taxon>
        <taxon>Eupercaria</taxon>
        <taxon>Centrarchiformes</taxon>
        <taxon>Terapontoidei</taxon>
        <taxon>Terapontidae</taxon>
        <taxon>Scortum</taxon>
    </lineage>
</organism>
<evidence type="ECO:0000313" key="1">
    <source>
        <dbReference type="EMBL" id="KAI3360897.1"/>
    </source>
</evidence>
<comment type="caution">
    <text evidence="1">The sequence shown here is derived from an EMBL/GenBank/DDBJ whole genome shotgun (WGS) entry which is preliminary data.</text>
</comment>
<protein>
    <submittedName>
        <fullName evidence="1">Uncharacterized protein</fullName>
    </submittedName>
</protein>
<proteinExistence type="predicted"/>
<reference evidence="1" key="1">
    <citation type="submission" date="2022-04" db="EMBL/GenBank/DDBJ databases">
        <title>Jade perch genome.</title>
        <authorList>
            <person name="Chao B."/>
        </authorList>
    </citation>
    <scope>NUCLEOTIDE SEQUENCE</scope>
    <source>
        <strain evidence="1">CB-2022</strain>
    </source>
</reference>
<sequence length="62" mass="6530">MSLSWPGNASRVPPEELEEVSGRSATTAPSAPWHIDSKMKGSLSSSVILNAMTQDSVADSLD</sequence>
<keyword evidence="2" id="KW-1185">Reference proteome</keyword>
<feature type="non-terminal residue" evidence="1">
    <location>
        <position position="62"/>
    </location>
</feature>
<dbReference type="EMBL" id="CM041546">
    <property type="protein sequence ID" value="KAI3360897.1"/>
    <property type="molecule type" value="Genomic_DNA"/>
</dbReference>
<gene>
    <name evidence="1" type="ORF">L3Q82_013108</name>
</gene>
<evidence type="ECO:0000313" key="2">
    <source>
        <dbReference type="Proteomes" id="UP000831701"/>
    </source>
</evidence>